<evidence type="ECO:0000313" key="1">
    <source>
        <dbReference type="EMBL" id="GLB38802.1"/>
    </source>
</evidence>
<sequence>MNRTLQMRRETSAELFDYGEKSLSGQHEEVSNVKQDKFGRSTCSRSSCPGFRWSWIPMDVQDYLSRVNANLASAIPS</sequence>
<name>A0A9P3UMY9_LYOSH</name>
<comment type="caution">
    <text evidence="1">The sequence shown here is derived from an EMBL/GenBank/DDBJ whole genome shotgun (WGS) entry which is preliminary data.</text>
</comment>
<keyword evidence="2" id="KW-1185">Reference proteome</keyword>
<gene>
    <name evidence="1" type="ORF">LshimejAT787_0506670</name>
</gene>
<reference evidence="1" key="1">
    <citation type="submission" date="2022-07" db="EMBL/GenBank/DDBJ databases">
        <title>The genome of Lyophyllum shimeji provides insight into the initial evolution of ectomycorrhizal fungal genome.</title>
        <authorList>
            <person name="Kobayashi Y."/>
            <person name="Shibata T."/>
            <person name="Hirakawa H."/>
            <person name="Shigenobu S."/>
            <person name="Nishiyama T."/>
            <person name="Yamada A."/>
            <person name="Hasebe M."/>
            <person name="Kawaguchi M."/>
        </authorList>
    </citation>
    <scope>NUCLEOTIDE SEQUENCE</scope>
    <source>
        <strain evidence="1">AT787</strain>
    </source>
</reference>
<dbReference type="EMBL" id="BRPK01000005">
    <property type="protein sequence ID" value="GLB38802.1"/>
    <property type="molecule type" value="Genomic_DNA"/>
</dbReference>
<dbReference type="AlphaFoldDB" id="A0A9P3UMY9"/>
<dbReference type="Proteomes" id="UP001063166">
    <property type="component" value="Unassembled WGS sequence"/>
</dbReference>
<organism evidence="1 2">
    <name type="scientific">Lyophyllum shimeji</name>
    <name type="common">Hon-shimeji</name>
    <name type="synonym">Tricholoma shimeji</name>
    <dbReference type="NCBI Taxonomy" id="47721"/>
    <lineage>
        <taxon>Eukaryota</taxon>
        <taxon>Fungi</taxon>
        <taxon>Dikarya</taxon>
        <taxon>Basidiomycota</taxon>
        <taxon>Agaricomycotina</taxon>
        <taxon>Agaricomycetes</taxon>
        <taxon>Agaricomycetidae</taxon>
        <taxon>Agaricales</taxon>
        <taxon>Tricholomatineae</taxon>
        <taxon>Lyophyllaceae</taxon>
        <taxon>Lyophyllum</taxon>
    </lineage>
</organism>
<accession>A0A9P3UMY9</accession>
<proteinExistence type="predicted"/>
<evidence type="ECO:0000313" key="2">
    <source>
        <dbReference type="Proteomes" id="UP001063166"/>
    </source>
</evidence>
<protein>
    <submittedName>
        <fullName evidence="1">Uncharacterized protein</fullName>
    </submittedName>
</protein>